<dbReference type="NCBIfam" id="TIGR01509">
    <property type="entry name" value="HAD-SF-IA-v3"/>
    <property type="match status" value="1"/>
</dbReference>
<dbReference type="SUPFAM" id="SSF56784">
    <property type="entry name" value="HAD-like"/>
    <property type="match status" value="1"/>
</dbReference>
<evidence type="ECO:0000313" key="1">
    <source>
        <dbReference type="EMBL" id="KRO17944.1"/>
    </source>
</evidence>
<dbReference type="GO" id="GO:0008253">
    <property type="term" value="F:5'-nucleotidase activity"/>
    <property type="evidence" value="ECO:0007669"/>
    <property type="project" value="InterPro"/>
</dbReference>
<dbReference type="PATRIC" id="fig|1293598.4.peg.1812"/>
<dbReference type="RefSeq" id="WP_054776851.1">
    <property type="nucleotide sequence ID" value="NZ_BBBX01000004.1"/>
</dbReference>
<proteinExistence type="predicted"/>
<dbReference type="SFLD" id="SFLDG01129">
    <property type="entry name" value="C1.5:_HAD__Beta-PGM__Phosphata"/>
    <property type="match status" value="1"/>
</dbReference>
<gene>
    <name evidence="1" type="ORF">IV56_GL001738</name>
</gene>
<keyword evidence="2" id="KW-1185">Reference proteome</keyword>
<dbReference type="Proteomes" id="UP000050969">
    <property type="component" value="Unassembled WGS sequence"/>
</dbReference>
<accession>A0A0R2MWE2</accession>
<dbReference type="OrthoDB" id="9802350at2"/>
<dbReference type="STRING" id="1293598.IV56_GL001738"/>
<dbReference type="EMBL" id="JQCE01000006">
    <property type="protein sequence ID" value="KRO17944.1"/>
    <property type="molecule type" value="Genomic_DNA"/>
</dbReference>
<keyword evidence="1" id="KW-0378">Hydrolase</keyword>
<dbReference type="Gene3D" id="3.40.50.1000">
    <property type="entry name" value="HAD superfamily/HAD-like"/>
    <property type="match status" value="1"/>
</dbReference>
<organism evidence="1 2">
    <name type="scientific">Lacticaseibacillus saniviri JCM 17471 = DSM 24301</name>
    <dbReference type="NCBI Taxonomy" id="1293598"/>
    <lineage>
        <taxon>Bacteria</taxon>
        <taxon>Bacillati</taxon>
        <taxon>Bacillota</taxon>
        <taxon>Bacilli</taxon>
        <taxon>Lactobacillales</taxon>
        <taxon>Lactobacillaceae</taxon>
        <taxon>Lacticaseibacillus</taxon>
    </lineage>
</organism>
<dbReference type="InterPro" id="IPR036412">
    <property type="entry name" value="HAD-like_sf"/>
</dbReference>
<dbReference type="NCBIfam" id="TIGR02254">
    <property type="entry name" value="YjjG_YfnB"/>
    <property type="match status" value="1"/>
</dbReference>
<reference evidence="1 2" key="1">
    <citation type="journal article" date="2015" name="Genome Announc.">
        <title>Expanding the biotechnology potential of lactobacilli through comparative genomics of 213 strains and associated genera.</title>
        <authorList>
            <person name="Sun Z."/>
            <person name="Harris H.M."/>
            <person name="McCann A."/>
            <person name="Guo C."/>
            <person name="Argimon S."/>
            <person name="Zhang W."/>
            <person name="Yang X."/>
            <person name="Jeffery I.B."/>
            <person name="Cooney J.C."/>
            <person name="Kagawa T.F."/>
            <person name="Liu W."/>
            <person name="Song Y."/>
            <person name="Salvetti E."/>
            <person name="Wrobel A."/>
            <person name="Rasinkangas P."/>
            <person name="Parkhill J."/>
            <person name="Rea M.C."/>
            <person name="O'Sullivan O."/>
            <person name="Ritari J."/>
            <person name="Douillard F.P."/>
            <person name="Paul Ross R."/>
            <person name="Yang R."/>
            <person name="Briner A.E."/>
            <person name="Felis G.E."/>
            <person name="de Vos W.M."/>
            <person name="Barrangou R."/>
            <person name="Klaenhammer T.R."/>
            <person name="Caufield P.W."/>
            <person name="Cui Y."/>
            <person name="Zhang H."/>
            <person name="O'Toole P.W."/>
        </authorList>
    </citation>
    <scope>NUCLEOTIDE SEQUENCE [LARGE SCALE GENOMIC DNA]</scope>
    <source>
        <strain evidence="1 2">DSM 24301</strain>
    </source>
</reference>
<protein>
    <submittedName>
        <fullName evidence="1">Haloacid dehalogenase-like family hydrolase</fullName>
    </submittedName>
</protein>
<name>A0A0R2MWE2_9LACO</name>
<dbReference type="Gene3D" id="1.10.150.240">
    <property type="entry name" value="Putative phosphatase, domain 2"/>
    <property type="match status" value="1"/>
</dbReference>
<dbReference type="NCBIfam" id="TIGR01549">
    <property type="entry name" value="HAD-SF-IA-v1"/>
    <property type="match status" value="1"/>
</dbReference>
<dbReference type="InterPro" id="IPR011951">
    <property type="entry name" value="HAD-SF_hydro_IA_YjjG/PynA"/>
</dbReference>
<dbReference type="InterPro" id="IPR023198">
    <property type="entry name" value="PGP-like_dom2"/>
</dbReference>
<evidence type="ECO:0000313" key="2">
    <source>
        <dbReference type="Proteomes" id="UP000050969"/>
    </source>
</evidence>
<dbReference type="PANTHER" id="PTHR47478">
    <property type="match status" value="1"/>
</dbReference>
<dbReference type="PANTHER" id="PTHR47478:SF1">
    <property type="entry name" value="PYRIMIDINE 5'-NUCLEOTIDASE YJJG"/>
    <property type="match status" value="1"/>
</dbReference>
<dbReference type="InterPro" id="IPR023214">
    <property type="entry name" value="HAD_sf"/>
</dbReference>
<comment type="caution">
    <text evidence="1">The sequence shown here is derived from an EMBL/GenBank/DDBJ whole genome shotgun (WGS) entry which is preliminary data.</text>
</comment>
<dbReference type="AlphaFoldDB" id="A0A0R2MWE2"/>
<dbReference type="InterPro" id="IPR006439">
    <property type="entry name" value="HAD-SF_hydro_IA"/>
</dbReference>
<dbReference type="Pfam" id="PF00702">
    <property type="entry name" value="Hydrolase"/>
    <property type="match status" value="1"/>
</dbReference>
<dbReference type="SFLD" id="SFLDS00003">
    <property type="entry name" value="Haloacid_Dehalogenase"/>
    <property type="match status" value="1"/>
</dbReference>
<sequence>MYRYLLFDIDDTLLDFKAGELLSLGQTFEKMNIPYTPQVEATYLATNAKLWQDYESGKILRPQIFKQRFAKTFARLHLDADGEEAERHYRQLLDQQAIILPESAEVLAQLGDYQRYIVSNGIEPVQISRLEESGLIDYFDDIFVSDTVGSPKPTMAFFNYVMQRIPKFDPKQALIIGDSLTSDIQGGINAKIDSVWFNPHFVPNRTTILPTYQISRLTDLLKIVADH</sequence>
<dbReference type="InterPro" id="IPR052550">
    <property type="entry name" value="Pyrimidine_5'-ntase_YjjG"/>
</dbReference>